<dbReference type="EMBL" id="JAWQEG010007228">
    <property type="protein sequence ID" value="KAK3852805.1"/>
    <property type="molecule type" value="Genomic_DNA"/>
</dbReference>
<feature type="compositionally biased region" description="Basic residues" evidence="1">
    <location>
        <begin position="67"/>
        <end position="91"/>
    </location>
</feature>
<keyword evidence="3" id="KW-1185">Reference proteome</keyword>
<proteinExistence type="predicted"/>
<name>A0AAE1BPY4_PETCI</name>
<protein>
    <submittedName>
        <fullName evidence="2">Uncharacterized protein</fullName>
    </submittedName>
</protein>
<feature type="compositionally biased region" description="Basic and acidic residues" evidence="1">
    <location>
        <begin position="1"/>
        <end position="13"/>
    </location>
</feature>
<evidence type="ECO:0000256" key="1">
    <source>
        <dbReference type="SAM" id="MobiDB-lite"/>
    </source>
</evidence>
<feature type="region of interest" description="Disordered" evidence="1">
    <location>
        <begin position="1"/>
        <end position="91"/>
    </location>
</feature>
<reference evidence="2" key="1">
    <citation type="submission" date="2023-10" db="EMBL/GenBank/DDBJ databases">
        <title>Genome assemblies of two species of porcelain crab, Petrolisthes cinctipes and Petrolisthes manimaculis (Anomura: Porcellanidae).</title>
        <authorList>
            <person name="Angst P."/>
        </authorList>
    </citation>
    <scope>NUCLEOTIDE SEQUENCE</scope>
    <source>
        <strain evidence="2">PB745_01</strain>
        <tissue evidence="2">Gill</tissue>
    </source>
</reference>
<evidence type="ECO:0000313" key="3">
    <source>
        <dbReference type="Proteomes" id="UP001286313"/>
    </source>
</evidence>
<evidence type="ECO:0000313" key="2">
    <source>
        <dbReference type="EMBL" id="KAK3852805.1"/>
    </source>
</evidence>
<accession>A0AAE1BPY4</accession>
<comment type="caution">
    <text evidence="2">The sequence shown here is derived from an EMBL/GenBank/DDBJ whole genome shotgun (WGS) entry which is preliminary data.</text>
</comment>
<dbReference type="Proteomes" id="UP001286313">
    <property type="component" value="Unassembled WGS sequence"/>
</dbReference>
<feature type="compositionally biased region" description="Basic and acidic residues" evidence="1">
    <location>
        <begin position="29"/>
        <end position="56"/>
    </location>
</feature>
<sequence>MAKGEANETEKDLIGFSTTRGNSDNEEGNEGKEEEEHRARPTKVNEKQRTQEEVKRINQRYSTGKQLRVRRECKGKKTQRKEKKTERQKRA</sequence>
<gene>
    <name evidence="2" type="ORF">Pcinc_040620</name>
</gene>
<organism evidence="2 3">
    <name type="scientific">Petrolisthes cinctipes</name>
    <name type="common">Flat porcelain crab</name>
    <dbReference type="NCBI Taxonomy" id="88211"/>
    <lineage>
        <taxon>Eukaryota</taxon>
        <taxon>Metazoa</taxon>
        <taxon>Ecdysozoa</taxon>
        <taxon>Arthropoda</taxon>
        <taxon>Crustacea</taxon>
        <taxon>Multicrustacea</taxon>
        <taxon>Malacostraca</taxon>
        <taxon>Eumalacostraca</taxon>
        <taxon>Eucarida</taxon>
        <taxon>Decapoda</taxon>
        <taxon>Pleocyemata</taxon>
        <taxon>Anomura</taxon>
        <taxon>Galatheoidea</taxon>
        <taxon>Porcellanidae</taxon>
        <taxon>Petrolisthes</taxon>
    </lineage>
</organism>
<dbReference type="AlphaFoldDB" id="A0AAE1BPY4"/>